<protein>
    <recommendedName>
        <fullName evidence="3">Transmembrane protein</fullName>
    </recommendedName>
</protein>
<dbReference type="EMBL" id="GBRH01238568">
    <property type="protein sequence ID" value="JAD59327.1"/>
    <property type="molecule type" value="Transcribed_RNA"/>
</dbReference>
<reference evidence="2" key="1">
    <citation type="submission" date="2014-09" db="EMBL/GenBank/DDBJ databases">
        <authorList>
            <person name="Magalhaes I.L.F."/>
            <person name="Oliveira U."/>
            <person name="Santos F.R."/>
            <person name="Vidigal T.H.D.A."/>
            <person name="Brescovit A.D."/>
            <person name="Santos A.J."/>
        </authorList>
    </citation>
    <scope>NUCLEOTIDE SEQUENCE</scope>
    <source>
        <tissue evidence="2">Shoot tissue taken approximately 20 cm above the soil surface</tissue>
    </source>
</reference>
<accession>A0A0A9BJ59</accession>
<organism evidence="2">
    <name type="scientific">Arundo donax</name>
    <name type="common">Giant reed</name>
    <name type="synonym">Donax arundinaceus</name>
    <dbReference type="NCBI Taxonomy" id="35708"/>
    <lineage>
        <taxon>Eukaryota</taxon>
        <taxon>Viridiplantae</taxon>
        <taxon>Streptophyta</taxon>
        <taxon>Embryophyta</taxon>
        <taxon>Tracheophyta</taxon>
        <taxon>Spermatophyta</taxon>
        <taxon>Magnoliopsida</taxon>
        <taxon>Liliopsida</taxon>
        <taxon>Poales</taxon>
        <taxon>Poaceae</taxon>
        <taxon>PACMAD clade</taxon>
        <taxon>Arundinoideae</taxon>
        <taxon>Arundineae</taxon>
        <taxon>Arundo</taxon>
    </lineage>
</organism>
<keyword evidence="1" id="KW-0812">Transmembrane</keyword>
<keyword evidence="1" id="KW-0472">Membrane</keyword>
<keyword evidence="1" id="KW-1133">Transmembrane helix</keyword>
<feature type="transmembrane region" description="Helical" evidence="1">
    <location>
        <begin position="21"/>
        <end position="40"/>
    </location>
</feature>
<sequence length="60" mass="6919">MPTSRVRISVLQPSNRNRSPVSYVLLSRVLLFVFLSFVVFHSSNNSFFLTFLNTLKLTNL</sequence>
<evidence type="ECO:0008006" key="3">
    <source>
        <dbReference type="Google" id="ProtNLM"/>
    </source>
</evidence>
<name>A0A0A9BJ59_ARUDO</name>
<dbReference type="AlphaFoldDB" id="A0A0A9BJ59"/>
<proteinExistence type="predicted"/>
<reference evidence="2" key="2">
    <citation type="journal article" date="2015" name="Data Brief">
        <title>Shoot transcriptome of the giant reed, Arundo donax.</title>
        <authorList>
            <person name="Barrero R.A."/>
            <person name="Guerrero F.D."/>
            <person name="Moolhuijzen P."/>
            <person name="Goolsby J.A."/>
            <person name="Tidwell J."/>
            <person name="Bellgard S.E."/>
            <person name="Bellgard M.I."/>
        </authorList>
    </citation>
    <scope>NUCLEOTIDE SEQUENCE</scope>
    <source>
        <tissue evidence="2">Shoot tissue taken approximately 20 cm above the soil surface</tissue>
    </source>
</reference>
<evidence type="ECO:0000256" key="1">
    <source>
        <dbReference type="SAM" id="Phobius"/>
    </source>
</evidence>
<evidence type="ECO:0000313" key="2">
    <source>
        <dbReference type="EMBL" id="JAD59327.1"/>
    </source>
</evidence>